<dbReference type="PANTHER" id="PTHR43668:SF2">
    <property type="entry name" value="ALLANTOINASE"/>
    <property type="match status" value="1"/>
</dbReference>
<sequence>WQYYLSMLEEGLSNILIKGGRVIDPKTKVDDILDILITGNKISKISKRIKKSDVQLIDAKGKIVCPGFIDLHCHLRDPGRPDEETIESGGESAIAGGFTTICCMPNTEPAIDNEGIVKYIYKEAARANLCRIFPIGAITKKRQGKEITEFGELVNAGVKGFSDDGDVVADSNVFRHALEYSKRVNIVLPRSDGTIGIGLSRTLTNLFAKLKY</sequence>
<feature type="non-terminal residue" evidence="3">
    <location>
        <position position="1"/>
    </location>
</feature>
<reference evidence="3" key="1">
    <citation type="journal article" date="2014" name="Front. Microbiol.">
        <title>High frequency of phylogenetically diverse reductive dehalogenase-homologous genes in deep subseafloor sedimentary metagenomes.</title>
        <authorList>
            <person name="Kawai M."/>
            <person name="Futagami T."/>
            <person name="Toyoda A."/>
            <person name="Takaki Y."/>
            <person name="Nishi S."/>
            <person name="Hori S."/>
            <person name="Arai W."/>
            <person name="Tsubouchi T."/>
            <person name="Morono Y."/>
            <person name="Uchiyama I."/>
            <person name="Ito T."/>
            <person name="Fujiyama A."/>
            <person name="Inagaki F."/>
            <person name="Takami H."/>
        </authorList>
    </citation>
    <scope>NUCLEOTIDE SEQUENCE</scope>
    <source>
        <strain evidence="3">Expedition CK06-06</strain>
    </source>
</reference>
<accession>X1LSQ7</accession>
<dbReference type="InterPro" id="IPR032466">
    <property type="entry name" value="Metal_Hydrolase"/>
</dbReference>
<dbReference type="AlphaFoldDB" id="X1LSQ7"/>
<dbReference type="PANTHER" id="PTHR43668">
    <property type="entry name" value="ALLANTOINASE"/>
    <property type="match status" value="1"/>
</dbReference>
<proteinExistence type="predicted"/>
<evidence type="ECO:0000259" key="2">
    <source>
        <dbReference type="Pfam" id="PF12890"/>
    </source>
</evidence>
<dbReference type="Gene3D" id="3.20.20.140">
    <property type="entry name" value="Metal-dependent hydrolases"/>
    <property type="match status" value="1"/>
</dbReference>
<feature type="domain" description="Dihydroorotase catalytic" evidence="2">
    <location>
        <begin position="61"/>
        <end position="178"/>
    </location>
</feature>
<evidence type="ECO:0000256" key="1">
    <source>
        <dbReference type="ARBA" id="ARBA00022975"/>
    </source>
</evidence>
<protein>
    <recommendedName>
        <fullName evidence="2">Dihydroorotase catalytic domain-containing protein</fullName>
    </recommendedName>
</protein>
<comment type="caution">
    <text evidence="3">The sequence shown here is derived from an EMBL/GenBank/DDBJ whole genome shotgun (WGS) entry which is preliminary data.</text>
</comment>
<keyword evidence="1" id="KW-0665">Pyrimidine biosynthesis</keyword>
<dbReference type="SUPFAM" id="SSF51556">
    <property type="entry name" value="Metallo-dependent hydrolases"/>
    <property type="match status" value="1"/>
</dbReference>
<dbReference type="InterPro" id="IPR050138">
    <property type="entry name" value="DHOase/Allantoinase_Hydrolase"/>
</dbReference>
<organism evidence="3">
    <name type="scientific">marine sediment metagenome</name>
    <dbReference type="NCBI Taxonomy" id="412755"/>
    <lineage>
        <taxon>unclassified sequences</taxon>
        <taxon>metagenomes</taxon>
        <taxon>ecological metagenomes</taxon>
    </lineage>
</organism>
<dbReference type="InterPro" id="IPR024403">
    <property type="entry name" value="DHOase_cat"/>
</dbReference>
<dbReference type="Pfam" id="PF12890">
    <property type="entry name" value="DHOase"/>
    <property type="match status" value="1"/>
</dbReference>
<dbReference type="InterPro" id="IPR011059">
    <property type="entry name" value="Metal-dep_hydrolase_composite"/>
</dbReference>
<dbReference type="Gene3D" id="2.30.40.10">
    <property type="entry name" value="Urease, subunit C, domain 1"/>
    <property type="match status" value="1"/>
</dbReference>
<dbReference type="EMBL" id="BARV01010165">
    <property type="protein sequence ID" value="GAI08851.1"/>
    <property type="molecule type" value="Genomic_DNA"/>
</dbReference>
<gene>
    <name evidence="3" type="ORF">S06H3_19784</name>
</gene>
<name>X1LSQ7_9ZZZZ</name>
<dbReference type="GO" id="GO:0004038">
    <property type="term" value="F:allantoinase activity"/>
    <property type="evidence" value="ECO:0007669"/>
    <property type="project" value="TreeGrafter"/>
</dbReference>
<dbReference type="GO" id="GO:0006145">
    <property type="term" value="P:purine nucleobase catabolic process"/>
    <property type="evidence" value="ECO:0007669"/>
    <property type="project" value="TreeGrafter"/>
</dbReference>
<dbReference type="GO" id="GO:0005737">
    <property type="term" value="C:cytoplasm"/>
    <property type="evidence" value="ECO:0007669"/>
    <property type="project" value="TreeGrafter"/>
</dbReference>
<evidence type="ECO:0000313" key="3">
    <source>
        <dbReference type="EMBL" id="GAI08851.1"/>
    </source>
</evidence>
<dbReference type="SUPFAM" id="SSF51338">
    <property type="entry name" value="Composite domain of metallo-dependent hydrolases"/>
    <property type="match status" value="1"/>
</dbReference>